<organism evidence="1 2">
    <name type="scientific">Novipirellula aureliae</name>
    <dbReference type="NCBI Taxonomy" id="2527966"/>
    <lineage>
        <taxon>Bacteria</taxon>
        <taxon>Pseudomonadati</taxon>
        <taxon>Planctomycetota</taxon>
        <taxon>Planctomycetia</taxon>
        <taxon>Pirellulales</taxon>
        <taxon>Pirellulaceae</taxon>
        <taxon>Novipirellula</taxon>
    </lineage>
</organism>
<dbReference type="PANTHER" id="PTHR36849:SF1">
    <property type="entry name" value="CYTOPLASMIC PROTEIN"/>
    <property type="match status" value="1"/>
</dbReference>
<accession>A0A5C6EA15</accession>
<dbReference type="AlphaFoldDB" id="A0A5C6EA15"/>
<dbReference type="OrthoDB" id="9790745at2"/>
<protein>
    <submittedName>
        <fullName evidence="1">Uncharacterized protein</fullName>
    </submittedName>
</protein>
<evidence type="ECO:0000313" key="2">
    <source>
        <dbReference type="Proteomes" id="UP000315471"/>
    </source>
</evidence>
<dbReference type="RefSeq" id="WP_146598481.1">
    <property type="nucleotide sequence ID" value="NZ_SJPY01000001.1"/>
</dbReference>
<dbReference type="Pfam" id="PF22752">
    <property type="entry name" value="DUF488-N3i"/>
    <property type="match status" value="1"/>
</dbReference>
<evidence type="ECO:0000313" key="1">
    <source>
        <dbReference type="EMBL" id="TWU45852.1"/>
    </source>
</evidence>
<sequence length="125" mass="14529">MSGKERTIEITRAYVCPESDNAYRVLVDRLWPRGVKKESLKLDQWAKRLAPSDKLRKWFAHDPEKWAEFRKLFLKELSGNKDEAYELLRAAGDKAILLIYAAKDEEHNNAVVLKEYLGRLSPPDV</sequence>
<dbReference type="PANTHER" id="PTHR36849">
    <property type="entry name" value="CYTOPLASMIC PROTEIN-RELATED"/>
    <property type="match status" value="1"/>
</dbReference>
<comment type="caution">
    <text evidence="1">The sequence shown here is derived from an EMBL/GenBank/DDBJ whole genome shotgun (WGS) entry which is preliminary data.</text>
</comment>
<dbReference type="EMBL" id="SJPY01000001">
    <property type="protein sequence ID" value="TWU45852.1"/>
    <property type="molecule type" value="Genomic_DNA"/>
</dbReference>
<keyword evidence="2" id="KW-1185">Reference proteome</keyword>
<dbReference type="Proteomes" id="UP000315471">
    <property type="component" value="Unassembled WGS sequence"/>
</dbReference>
<reference evidence="1 2" key="1">
    <citation type="submission" date="2019-02" db="EMBL/GenBank/DDBJ databases">
        <title>Deep-cultivation of Planctomycetes and their phenomic and genomic characterization uncovers novel biology.</title>
        <authorList>
            <person name="Wiegand S."/>
            <person name="Jogler M."/>
            <person name="Boedeker C."/>
            <person name="Pinto D."/>
            <person name="Vollmers J."/>
            <person name="Rivas-Marin E."/>
            <person name="Kohn T."/>
            <person name="Peeters S.H."/>
            <person name="Heuer A."/>
            <person name="Rast P."/>
            <person name="Oberbeckmann S."/>
            <person name="Bunk B."/>
            <person name="Jeske O."/>
            <person name="Meyerdierks A."/>
            <person name="Storesund J.E."/>
            <person name="Kallscheuer N."/>
            <person name="Luecker S."/>
            <person name="Lage O.M."/>
            <person name="Pohl T."/>
            <person name="Merkel B.J."/>
            <person name="Hornburger P."/>
            <person name="Mueller R.-W."/>
            <person name="Bruemmer F."/>
            <person name="Labrenz M."/>
            <person name="Spormann A.M."/>
            <person name="Op Den Camp H."/>
            <person name="Overmann J."/>
            <person name="Amann R."/>
            <person name="Jetten M.S.M."/>
            <person name="Mascher T."/>
            <person name="Medema M.H."/>
            <person name="Devos D.P."/>
            <person name="Kaster A.-K."/>
            <person name="Ovreas L."/>
            <person name="Rohde M."/>
            <person name="Galperin M.Y."/>
            <person name="Jogler C."/>
        </authorList>
    </citation>
    <scope>NUCLEOTIDE SEQUENCE [LARGE SCALE GENOMIC DNA]</scope>
    <source>
        <strain evidence="1 2">Q31b</strain>
    </source>
</reference>
<name>A0A5C6EA15_9BACT</name>
<gene>
    <name evidence="1" type="ORF">Q31b_10280</name>
</gene>
<dbReference type="InterPro" id="IPR052552">
    <property type="entry name" value="YeaO-like"/>
</dbReference>
<proteinExistence type="predicted"/>